<dbReference type="STRING" id="568768.GCA_000406125_02498"/>
<dbReference type="RefSeq" id="WP_042871432.1">
    <property type="nucleotide sequence ID" value="NZ_CM001975.1"/>
</dbReference>
<evidence type="ECO:0000313" key="1">
    <source>
        <dbReference type="EMBL" id="QDX29573.1"/>
    </source>
</evidence>
<gene>
    <name evidence="1" type="ORF">Dpoa569_0001361</name>
</gene>
<dbReference type="AlphaFoldDB" id="A0A5B8I4R1"/>
<dbReference type="InterPro" id="IPR020288">
    <property type="entry name" value="Sheath_initiator"/>
</dbReference>
<accession>A0A5B8I4R1</accession>
<proteinExistence type="predicted"/>
<evidence type="ECO:0000313" key="2">
    <source>
        <dbReference type="Proteomes" id="UP000320591"/>
    </source>
</evidence>
<protein>
    <submittedName>
        <fullName evidence="1">Uncharacterized protein</fullName>
    </submittedName>
</protein>
<dbReference type="Pfam" id="PF10934">
    <property type="entry name" value="Sheath_initiator"/>
    <property type="match status" value="1"/>
</dbReference>
<dbReference type="OrthoDB" id="7026141at2"/>
<name>A0A5B8I4R1_9GAMM</name>
<dbReference type="KEGG" id="dic:Dpoa569_0001361"/>
<reference evidence="1 2" key="1">
    <citation type="journal article" date="2019" name="Environ. Microbiol.">
        <title>The phytopathogenic nature of Dickeya aquatica 174/2 and the dynamic early evolution of Dickeya pathogenicity.</title>
        <authorList>
            <person name="Duprey A."/>
            <person name="Taib N."/>
            <person name="Leonard S."/>
            <person name="Garin T."/>
            <person name="Flandrois J.P."/>
            <person name="Nasser W."/>
            <person name="Brochier-Armanet C."/>
            <person name="Reverchon S."/>
        </authorList>
    </citation>
    <scope>NUCLEOTIDE SEQUENCE [LARGE SCALE GENOMIC DNA]</scope>
    <source>
        <strain evidence="1 2">NCPPB 569</strain>
    </source>
</reference>
<dbReference type="Proteomes" id="UP000320591">
    <property type="component" value="Chromosome"/>
</dbReference>
<organism evidence="1 2">
    <name type="scientific">Dickeya poaceiphila</name>
    <dbReference type="NCBI Taxonomy" id="568768"/>
    <lineage>
        <taxon>Bacteria</taxon>
        <taxon>Pseudomonadati</taxon>
        <taxon>Pseudomonadota</taxon>
        <taxon>Gammaproteobacteria</taxon>
        <taxon>Enterobacterales</taxon>
        <taxon>Pectobacteriaceae</taxon>
        <taxon>Dickeya</taxon>
    </lineage>
</organism>
<keyword evidence="2" id="KW-1185">Reference proteome</keyword>
<dbReference type="EMBL" id="CP042220">
    <property type="protein sequence ID" value="QDX29573.1"/>
    <property type="molecule type" value="Genomic_DNA"/>
</dbReference>
<sequence>MQNRTLSLNSDTWDIQLDDSGNLAVVNNPYSVAQDVATACSLYLGECVYDNTIGIPYNTQIMGFIPGSGLIQSYLQNEAMRLDYVSTAQATIINDQQKRQSYGVITIVDTNGTTSTVNM</sequence>